<evidence type="ECO:0000256" key="3">
    <source>
        <dbReference type="ARBA" id="ARBA00022490"/>
    </source>
</evidence>
<keyword evidence="3" id="KW-0963">Cytoplasm</keyword>
<dbReference type="InterPro" id="IPR052614">
    <property type="entry name" value="CFAP65"/>
</dbReference>
<evidence type="ECO:0000313" key="9">
    <source>
        <dbReference type="EMBL" id="MDT0635324.1"/>
    </source>
</evidence>
<gene>
    <name evidence="9" type="ORF">RM532_10190</name>
</gene>
<dbReference type="PANTHER" id="PTHR46127">
    <property type="entry name" value="CILIA- AND FLAGELLA-ASSOCIATED PROTEIN 65"/>
    <property type="match status" value="1"/>
</dbReference>
<feature type="domain" description="HYDIN/VesB/CFA65-like Ig-like" evidence="8">
    <location>
        <begin position="544"/>
        <end position="641"/>
    </location>
</feature>
<feature type="compositionally biased region" description="Low complexity" evidence="6">
    <location>
        <begin position="451"/>
        <end position="465"/>
    </location>
</feature>
<feature type="compositionally biased region" description="Low complexity" evidence="6">
    <location>
        <begin position="857"/>
        <end position="878"/>
    </location>
</feature>
<keyword evidence="10" id="KW-1185">Reference proteome</keyword>
<name>A0ABU3C189_9GAMM</name>
<feature type="domain" description="HYDIN/VesB/CFA65-like Ig-like" evidence="8">
    <location>
        <begin position="757"/>
        <end position="856"/>
    </location>
</feature>
<evidence type="ECO:0000256" key="5">
    <source>
        <dbReference type="ARBA" id="ARBA00023273"/>
    </source>
</evidence>
<dbReference type="InterPro" id="IPR053784">
    <property type="entry name" value="Choice_anch_U_dom"/>
</dbReference>
<sequence length="1082" mass="109014">MAARCLIALIATCLPALAQAATITVINDDPAGVGFNDSTPRSPVGGNPGNTLGEQRLFAFEYAADLLGDKLGSSVEIEVRASFAPLSCSSNSATLGRAGPTASSRNFGAGEPDTFYAIALANALAGTDLIPMDEEIGAEFNGDIDDNDNCLQGVDWYYGVDGSAPGNAVDFLATVTHELIHGLGFISFVDNFDGSFFDGTPGIFDRFVFDLDLGQFWPALTDSQREESVTNDGQLVFDGPATTADGAPTLSNGTNSGLVQLFAPLSVQGGSSVSHWDKDLLPNALMEPSDTGDINVNNGIGLSACLLSDIGWNLISGTSCPDTGTFNAEPILAVSPDPLDFGTIDAGTSDTRTVTASNSGNADLTIDNIVAPGTPFSIASQTCSQGGVLAPGADCGITIEFAPDTSGNFSDSLNIASDGGNDSVALTGSADPPPAPQIDVSPTSLSFGERTVGSTTTGSLSVSNSGDADLDIGSIGGLAAPFSIAPGGDSCSGQTLPPGQDCNVSIRFQPSTAGSFSDSVTIPSNDTTASVNVSGSAVAESNDPQLSVSPATLDFGDVNVNNNSTLTVTLNNSGSADLTISNIITPDAPFSIASQTCTEGTMLAPGNSCGITVSFAPTQIGSASDTLRVETNGGSDDIALTGNGTAEPAPVITVDPESIDFGSITIGDSSQQPVTVTNDGDAELSLGTISAPNDPFTRPAGDDDCSGATLGAGEQCQFTLGFAPSASGSFNGNVTVPSNDSDITVALSGSGQEPATPAIDVSPLAIDFGDTGVGSTASRVIDVRNNGSTSLQIGSVDMPTGPFAITEQDCANRSLAVATSCSITVQFAPRTTGSVSQNFGIASNDPDDPEVTVSLVGSGVADGDADGVADNTENNAPNGGDGNDDGVPDSTQAEVASLPGVRGGYVTLATDTGAIANIRAEEALNRIELPDNVTFDNGFFAFNITGLTPGASATVTLFLPDTPDAYYKYPAGGTGSTPAVRFDFDEASGTGAQIDGNRVTLHLEDGGRGDADMTANGVISDPGGPGFNAETGGGNAGGGGGGGCTLSTGTENRADPTLILLMLLAAAWLRRSPRRRIAPASH</sequence>
<evidence type="ECO:0000256" key="7">
    <source>
        <dbReference type="SAM" id="SignalP"/>
    </source>
</evidence>
<dbReference type="InterPro" id="IPR013783">
    <property type="entry name" value="Ig-like_fold"/>
</dbReference>
<evidence type="ECO:0000256" key="1">
    <source>
        <dbReference type="ARBA" id="ARBA00004138"/>
    </source>
</evidence>
<feature type="chain" id="PRO_5046589749" evidence="7">
    <location>
        <begin position="21"/>
        <end position="1082"/>
    </location>
</feature>
<feature type="domain" description="HYDIN/VesB/CFA65-like Ig-like" evidence="8">
    <location>
        <begin position="330"/>
        <end position="427"/>
    </location>
</feature>
<dbReference type="NCBIfam" id="NF033191">
    <property type="entry name" value="JDVT-CTERM"/>
    <property type="match status" value="1"/>
</dbReference>
<comment type="subcellular location">
    <subcellularLocation>
        <location evidence="1">Cell projection</location>
        <location evidence="1">Cilium</location>
    </subcellularLocation>
    <subcellularLocation>
        <location evidence="2">Cytoplasm</location>
    </subcellularLocation>
</comment>
<feature type="region of interest" description="Disordered" evidence="6">
    <location>
        <begin position="857"/>
        <end position="898"/>
    </location>
</feature>
<keyword evidence="7" id="KW-0732">Signal</keyword>
<dbReference type="PANTHER" id="PTHR46127:SF1">
    <property type="entry name" value="CILIA- AND FLAGELLA-ASSOCIATED PROTEIN 65"/>
    <property type="match status" value="1"/>
</dbReference>
<organism evidence="9 10">
    <name type="scientific">Spectribacter hydrogenoxidans</name>
    <dbReference type="NCBI Taxonomy" id="3075608"/>
    <lineage>
        <taxon>Bacteria</taxon>
        <taxon>Pseudomonadati</taxon>
        <taxon>Pseudomonadota</taxon>
        <taxon>Gammaproteobacteria</taxon>
        <taxon>Salinisphaerales</taxon>
        <taxon>Salinisphaeraceae</taxon>
        <taxon>Spectribacter</taxon>
    </lineage>
</organism>
<dbReference type="Pfam" id="PF22544">
    <property type="entry name" value="HYDIN_VesB_CFA65-like_Ig"/>
    <property type="match status" value="5"/>
</dbReference>
<keyword evidence="4" id="KW-0969">Cilium</keyword>
<accession>A0ABU3C189</accession>
<dbReference type="InterPro" id="IPR053879">
    <property type="entry name" value="HYDIN_VesB_CFA65-like_Ig"/>
</dbReference>
<reference evidence="9 10" key="1">
    <citation type="submission" date="2023-09" db="EMBL/GenBank/DDBJ databases">
        <authorList>
            <person name="Rey-Velasco X."/>
        </authorList>
    </citation>
    <scope>NUCLEOTIDE SEQUENCE [LARGE SCALE GENOMIC DNA]</scope>
    <source>
        <strain evidence="9 10">W335</strain>
    </source>
</reference>
<dbReference type="NCBIfam" id="NF012200">
    <property type="entry name" value="choice_anch_D"/>
    <property type="match status" value="5"/>
</dbReference>
<keyword evidence="5" id="KW-0966">Cell projection</keyword>
<dbReference type="EMBL" id="JAVRIB010000009">
    <property type="protein sequence ID" value="MDT0635324.1"/>
    <property type="molecule type" value="Genomic_DNA"/>
</dbReference>
<evidence type="ECO:0000256" key="4">
    <source>
        <dbReference type="ARBA" id="ARBA00023069"/>
    </source>
</evidence>
<evidence type="ECO:0000313" key="10">
    <source>
        <dbReference type="Proteomes" id="UP001251857"/>
    </source>
</evidence>
<feature type="region of interest" description="Disordered" evidence="6">
    <location>
        <begin position="423"/>
        <end position="465"/>
    </location>
</feature>
<evidence type="ECO:0000256" key="2">
    <source>
        <dbReference type="ARBA" id="ARBA00004496"/>
    </source>
</evidence>
<feature type="signal peptide" evidence="7">
    <location>
        <begin position="1"/>
        <end position="20"/>
    </location>
</feature>
<dbReference type="RefSeq" id="WP_311653219.1">
    <property type="nucleotide sequence ID" value="NZ_JAVRIB010000009.1"/>
</dbReference>
<dbReference type="Proteomes" id="UP001251857">
    <property type="component" value="Unassembled WGS sequence"/>
</dbReference>
<protein>
    <submittedName>
        <fullName evidence="9">Choice-of-anchor D domain-containing protein</fullName>
    </submittedName>
</protein>
<feature type="domain" description="HYDIN/VesB/CFA65-like Ig-like" evidence="8">
    <location>
        <begin position="436"/>
        <end position="531"/>
    </location>
</feature>
<comment type="caution">
    <text evidence="9">The sequence shown here is derived from an EMBL/GenBank/DDBJ whole genome shotgun (WGS) entry which is preliminary data.</text>
</comment>
<feature type="domain" description="HYDIN/VesB/CFA65-like Ig-like" evidence="8">
    <location>
        <begin position="650"/>
        <end position="749"/>
    </location>
</feature>
<evidence type="ECO:0000256" key="6">
    <source>
        <dbReference type="SAM" id="MobiDB-lite"/>
    </source>
</evidence>
<evidence type="ECO:0000259" key="8">
    <source>
        <dbReference type="Pfam" id="PF22544"/>
    </source>
</evidence>
<proteinExistence type="predicted"/>
<dbReference type="Gene3D" id="2.60.40.10">
    <property type="entry name" value="Immunoglobulins"/>
    <property type="match status" value="5"/>
</dbReference>
<dbReference type="NCBIfam" id="NF041766">
    <property type="entry name" value="choice_anch_U"/>
    <property type="match status" value="1"/>
</dbReference>